<sequence>MAEKQKGNTRNIACRIRLNEDENDILDKICKETDSTKSDVMRSALAAYYKEMVLKPAQKTSDILDNAEIQGYLNGFEFSILVQKLLISENGYVIDTGNWENVNAEVALRLVEKIKRHPILWKHFFMVA</sequence>
<dbReference type="InterPro" id="IPR002145">
    <property type="entry name" value="CopG"/>
</dbReference>
<dbReference type="GO" id="GO:0006355">
    <property type="term" value="P:regulation of DNA-templated transcription"/>
    <property type="evidence" value="ECO:0007669"/>
    <property type="project" value="InterPro"/>
</dbReference>
<proteinExistence type="predicted"/>
<reference evidence="2" key="1">
    <citation type="journal article" date="2021" name="Proc. Natl. Acad. Sci. U.S.A.">
        <title>A Catalog of Tens of Thousands of Viruses from Human Metagenomes Reveals Hidden Associations with Chronic Diseases.</title>
        <authorList>
            <person name="Tisza M.J."/>
            <person name="Buck C.B."/>
        </authorList>
    </citation>
    <scope>NUCLEOTIDE SEQUENCE</scope>
    <source>
        <strain evidence="2">Cthu813</strain>
    </source>
</reference>
<feature type="domain" description="Ribbon-helix-helix protein CopG" evidence="1">
    <location>
        <begin position="16"/>
        <end position="50"/>
    </location>
</feature>
<name>A0A8S5VIL6_9CAUD</name>
<protein>
    <submittedName>
        <fullName evidence="2">Antitoxin</fullName>
    </submittedName>
</protein>
<evidence type="ECO:0000259" key="1">
    <source>
        <dbReference type="Pfam" id="PF01402"/>
    </source>
</evidence>
<evidence type="ECO:0000313" key="2">
    <source>
        <dbReference type="EMBL" id="DAG06431.1"/>
    </source>
</evidence>
<accession>A0A8S5VIL6</accession>
<organism evidence="2">
    <name type="scientific">Siphoviridae sp. cthu813</name>
    <dbReference type="NCBI Taxonomy" id="2825618"/>
    <lineage>
        <taxon>Viruses</taxon>
        <taxon>Duplodnaviria</taxon>
        <taxon>Heunggongvirae</taxon>
        <taxon>Uroviricota</taxon>
        <taxon>Caudoviricetes</taxon>
    </lineage>
</organism>
<dbReference type="CDD" id="cd22235">
    <property type="entry name" value="RHH_CopG_archaea"/>
    <property type="match status" value="1"/>
</dbReference>
<dbReference type="EMBL" id="BK016270">
    <property type="protein sequence ID" value="DAG06431.1"/>
    <property type="molecule type" value="Genomic_DNA"/>
</dbReference>
<dbReference type="Pfam" id="PF01402">
    <property type="entry name" value="RHH_1"/>
    <property type="match status" value="1"/>
</dbReference>